<dbReference type="AlphaFoldDB" id="A0A0W0STR6"/>
<dbReference type="STRING" id="29422.Lbru_0691"/>
<evidence type="ECO:0008006" key="3">
    <source>
        <dbReference type="Google" id="ProtNLM"/>
    </source>
</evidence>
<comment type="caution">
    <text evidence="1">The sequence shown here is derived from an EMBL/GenBank/DDBJ whole genome shotgun (WGS) entry which is preliminary data.</text>
</comment>
<dbReference type="Proteomes" id="UP000054742">
    <property type="component" value="Unassembled WGS sequence"/>
</dbReference>
<evidence type="ECO:0000313" key="1">
    <source>
        <dbReference type="EMBL" id="KTC86750.1"/>
    </source>
</evidence>
<gene>
    <name evidence="1" type="ORF">Lbru_0691</name>
</gene>
<evidence type="ECO:0000313" key="2">
    <source>
        <dbReference type="Proteomes" id="UP000054742"/>
    </source>
</evidence>
<keyword evidence="2" id="KW-1185">Reference proteome</keyword>
<proteinExistence type="predicted"/>
<dbReference type="EMBL" id="LNXV01000004">
    <property type="protein sequence ID" value="KTC86750.1"/>
    <property type="molecule type" value="Genomic_DNA"/>
</dbReference>
<dbReference type="Pfam" id="PF10677">
    <property type="entry name" value="DUF2490"/>
    <property type="match status" value="1"/>
</dbReference>
<reference evidence="1 2" key="1">
    <citation type="submission" date="2015-11" db="EMBL/GenBank/DDBJ databases">
        <title>Genomic analysis of 38 Legionella species identifies large and diverse effector repertoires.</title>
        <authorList>
            <person name="Burstein D."/>
            <person name="Amaro F."/>
            <person name="Zusman T."/>
            <person name="Lifshitz Z."/>
            <person name="Cohen O."/>
            <person name="Gilbert J.A."/>
            <person name="Pupko T."/>
            <person name="Shuman H.A."/>
            <person name="Segal G."/>
        </authorList>
    </citation>
    <scope>NUCLEOTIDE SEQUENCE [LARGE SCALE GENOMIC DNA]</scope>
    <source>
        <strain evidence="1 2">ATCC 43878</strain>
    </source>
</reference>
<dbReference type="InterPro" id="IPR019619">
    <property type="entry name" value="DUF2490"/>
</dbReference>
<sequence length="211" mass="24297">MPKQLWAIQTVERVWSTLGLNTQIGKFSYQLEPQLRVIDQPNLFDQFLTNFSGGYQFSPQWNIALGTTSVTTAQNPGFSPSTQEMRLWQQVTYTQKHFPGFMIRSRIEERKRLDASAIGYRLRERITLKKKLTDSLSLVGFEEFFININQPNWLPTQTVDQNRILISLDQAASKTLTVGAGYLYQYIFSNPRQASHVISLYAQITLPNEPN</sequence>
<dbReference type="PATRIC" id="fig|29422.6.peg.722"/>
<protein>
    <recommendedName>
        <fullName evidence="3">DUF2490 domain-containing protein</fullName>
    </recommendedName>
</protein>
<name>A0A0W0STR6_9GAMM</name>
<accession>A0A0W0STR6</accession>
<organism evidence="1 2">
    <name type="scientific">Legionella brunensis</name>
    <dbReference type="NCBI Taxonomy" id="29422"/>
    <lineage>
        <taxon>Bacteria</taxon>
        <taxon>Pseudomonadati</taxon>
        <taxon>Pseudomonadota</taxon>
        <taxon>Gammaproteobacteria</taxon>
        <taxon>Legionellales</taxon>
        <taxon>Legionellaceae</taxon>
        <taxon>Legionella</taxon>
    </lineage>
</organism>